<comment type="caution">
    <text evidence="1">The sequence shown here is derived from an EMBL/GenBank/DDBJ whole genome shotgun (WGS) entry which is preliminary data.</text>
</comment>
<sequence>MAKETKEGIIPEAANLNTAGAVMHEALADRRSLNTYESPALDLAVGLPALNAAKLRTLEQHAKDGTFKINAAPKQFKRKAEALIEDVSFFIVLPQTTCRYASKEAELAVERASQYDYQGDCSVC</sequence>
<evidence type="ECO:0000313" key="1">
    <source>
        <dbReference type="EMBL" id="KAJ7669715.1"/>
    </source>
</evidence>
<accession>A0AAD7CZF0</accession>
<dbReference type="AlphaFoldDB" id="A0AAD7CZF0"/>
<dbReference type="Proteomes" id="UP001221757">
    <property type="component" value="Unassembled WGS sequence"/>
</dbReference>
<reference evidence="1" key="1">
    <citation type="submission" date="2023-03" db="EMBL/GenBank/DDBJ databases">
        <title>Massive genome expansion in bonnet fungi (Mycena s.s.) driven by repeated elements and novel gene families across ecological guilds.</title>
        <authorList>
            <consortium name="Lawrence Berkeley National Laboratory"/>
            <person name="Harder C.B."/>
            <person name="Miyauchi S."/>
            <person name="Viragh M."/>
            <person name="Kuo A."/>
            <person name="Thoen E."/>
            <person name="Andreopoulos B."/>
            <person name="Lu D."/>
            <person name="Skrede I."/>
            <person name="Drula E."/>
            <person name="Henrissat B."/>
            <person name="Morin E."/>
            <person name="Kohler A."/>
            <person name="Barry K."/>
            <person name="LaButti K."/>
            <person name="Morin E."/>
            <person name="Salamov A."/>
            <person name="Lipzen A."/>
            <person name="Mereny Z."/>
            <person name="Hegedus B."/>
            <person name="Baldrian P."/>
            <person name="Stursova M."/>
            <person name="Weitz H."/>
            <person name="Taylor A."/>
            <person name="Grigoriev I.V."/>
            <person name="Nagy L.G."/>
            <person name="Martin F."/>
            <person name="Kauserud H."/>
        </authorList>
    </citation>
    <scope>NUCLEOTIDE SEQUENCE</scope>
    <source>
        <strain evidence="1">CBHHK067</strain>
    </source>
</reference>
<proteinExistence type="predicted"/>
<gene>
    <name evidence="1" type="ORF">B0H17DRAFT_1142058</name>
</gene>
<dbReference type="EMBL" id="JARKIE010000185">
    <property type="protein sequence ID" value="KAJ7669715.1"/>
    <property type="molecule type" value="Genomic_DNA"/>
</dbReference>
<name>A0AAD7CZF0_MYCRO</name>
<protein>
    <submittedName>
        <fullName evidence="1">Uncharacterized protein</fullName>
    </submittedName>
</protein>
<keyword evidence="2" id="KW-1185">Reference proteome</keyword>
<organism evidence="1 2">
    <name type="scientific">Mycena rosella</name>
    <name type="common">Pink bonnet</name>
    <name type="synonym">Agaricus rosellus</name>
    <dbReference type="NCBI Taxonomy" id="1033263"/>
    <lineage>
        <taxon>Eukaryota</taxon>
        <taxon>Fungi</taxon>
        <taxon>Dikarya</taxon>
        <taxon>Basidiomycota</taxon>
        <taxon>Agaricomycotina</taxon>
        <taxon>Agaricomycetes</taxon>
        <taxon>Agaricomycetidae</taxon>
        <taxon>Agaricales</taxon>
        <taxon>Marasmiineae</taxon>
        <taxon>Mycenaceae</taxon>
        <taxon>Mycena</taxon>
    </lineage>
</organism>
<evidence type="ECO:0000313" key="2">
    <source>
        <dbReference type="Proteomes" id="UP001221757"/>
    </source>
</evidence>